<dbReference type="PATRIC" id="fig|1396.428.peg.2756"/>
<evidence type="ECO:0000313" key="2">
    <source>
        <dbReference type="Proteomes" id="UP000035214"/>
    </source>
</evidence>
<gene>
    <name evidence="1" type="ORF">B4077_3374</name>
</gene>
<dbReference type="Proteomes" id="UP000035214">
    <property type="component" value="Unassembled WGS sequence"/>
</dbReference>
<name>A0A0G8F3K8_BACCE</name>
<organism evidence="1 2">
    <name type="scientific">Bacillus cereus</name>
    <dbReference type="NCBI Taxonomy" id="1396"/>
    <lineage>
        <taxon>Bacteria</taxon>
        <taxon>Bacillati</taxon>
        <taxon>Bacillota</taxon>
        <taxon>Bacilli</taxon>
        <taxon>Bacillales</taxon>
        <taxon>Bacillaceae</taxon>
        <taxon>Bacillus</taxon>
        <taxon>Bacillus cereus group</taxon>
    </lineage>
</organism>
<evidence type="ECO:0008006" key="3">
    <source>
        <dbReference type="Google" id="ProtNLM"/>
    </source>
</evidence>
<dbReference type="AlphaFoldDB" id="A0A0G8F3K8"/>
<evidence type="ECO:0000313" key="1">
    <source>
        <dbReference type="EMBL" id="KLA31106.1"/>
    </source>
</evidence>
<sequence>MVRCPHMLGLKSLQTAFKKNAAIEVMHIIKKGQTIQGE</sequence>
<reference evidence="1 2" key="1">
    <citation type="submission" date="2015-04" db="EMBL/GenBank/DDBJ databases">
        <title>Draft Genome Sequences of Eight Spore-Forming Food Isolates of Bacillus cereus Genome sequencing.</title>
        <authorList>
            <person name="Krawcyk A.O."/>
            <person name="de Jong A."/>
            <person name="Eijlander R.T."/>
            <person name="Berendsen E.M."/>
            <person name="Holsappel S."/>
            <person name="Wells-Bennik M."/>
            <person name="Kuipers O.P."/>
        </authorList>
    </citation>
    <scope>NUCLEOTIDE SEQUENCE [LARGE SCALE GENOMIC DNA]</scope>
    <source>
        <strain evidence="1 2">B4077</strain>
    </source>
</reference>
<proteinExistence type="predicted"/>
<comment type="caution">
    <text evidence="1">The sequence shown here is derived from an EMBL/GenBank/DDBJ whole genome shotgun (WGS) entry which is preliminary data.</text>
</comment>
<dbReference type="EMBL" id="LCYI01000017">
    <property type="protein sequence ID" value="KLA31106.1"/>
    <property type="molecule type" value="Genomic_DNA"/>
</dbReference>
<accession>A0A0G8F3K8</accession>
<protein>
    <recommendedName>
        <fullName evidence="3">Transposase</fullName>
    </recommendedName>
</protein>